<dbReference type="STRING" id="3775.A0A1Q3C4F8"/>
<dbReference type="OrthoDB" id="1907273at2759"/>
<protein>
    <recommendedName>
        <fullName evidence="2">F-box domain-containing protein</fullName>
    </recommendedName>
</protein>
<evidence type="ECO:0000313" key="4">
    <source>
        <dbReference type="Proteomes" id="UP000187406"/>
    </source>
</evidence>
<dbReference type="InParanoid" id="A0A1Q3C4F8"/>
<sequence>MENQLCDLKDLSGELLADIAARLDGSTLAFTACTCSDLRDIAQDQSLWRQLCYSTWPSTALEEAQHLLSSSTIIKIGGFRRIYADSYPLILYEKPDTSDPPKPFKNQKLKHGVCPSDFASFVDVYYKHKCIFSKVLDGITKAVDGSEENELGSSRGASTNDNNRWFLNSPFTLDLLNTCHDENIVDEAEIGFVNNGYDNYPYDDGDGERLAPVECGKSQEDHATELMENIRLSWVLLDKRKGKAVNLSSWKPMLVKKSWPFDFDYVMHFGCVVPVEEGVVPHQLAKCIIEARCTITEKERYPQLREIRLRIEDLAGTHVSGGKSLIILNQTLYCSRSRNCLKVKEGYSQYEKQKEDLTKRKQFKEKLSDCLCLSTEVAVFAILFYYFIYPF</sequence>
<evidence type="ECO:0000259" key="2">
    <source>
        <dbReference type="Pfam" id="PF12937"/>
    </source>
</evidence>
<evidence type="ECO:0000313" key="3">
    <source>
        <dbReference type="EMBL" id="GAV75119.1"/>
    </source>
</evidence>
<feature type="transmembrane region" description="Helical" evidence="1">
    <location>
        <begin position="370"/>
        <end position="388"/>
    </location>
</feature>
<keyword evidence="1" id="KW-1133">Transmembrane helix</keyword>
<reference evidence="4" key="1">
    <citation type="submission" date="2016-04" db="EMBL/GenBank/DDBJ databases">
        <title>Cephalotus genome sequencing.</title>
        <authorList>
            <person name="Fukushima K."/>
            <person name="Hasebe M."/>
            <person name="Fang X."/>
        </authorList>
    </citation>
    <scope>NUCLEOTIDE SEQUENCE [LARGE SCALE GENOMIC DNA]</scope>
    <source>
        <strain evidence="4">cv. St1</strain>
    </source>
</reference>
<keyword evidence="1" id="KW-0472">Membrane</keyword>
<feature type="domain" description="F-box" evidence="2">
    <location>
        <begin position="14"/>
        <end position="53"/>
    </location>
</feature>
<dbReference type="InterPro" id="IPR001810">
    <property type="entry name" value="F-box_dom"/>
</dbReference>
<gene>
    <name evidence="3" type="ORF">CFOL_v3_18598</name>
</gene>
<organism evidence="3 4">
    <name type="scientific">Cephalotus follicularis</name>
    <name type="common">Albany pitcher plant</name>
    <dbReference type="NCBI Taxonomy" id="3775"/>
    <lineage>
        <taxon>Eukaryota</taxon>
        <taxon>Viridiplantae</taxon>
        <taxon>Streptophyta</taxon>
        <taxon>Embryophyta</taxon>
        <taxon>Tracheophyta</taxon>
        <taxon>Spermatophyta</taxon>
        <taxon>Magnoliopsida</taxon>
        <taxon>eudicotyledons</taxon>
        <taxon>Gunneridae</taxon>
        <taxon>Pentapetalae</taxon>
        <taxon>rosids</taxon>
        <taxon>fabids</taxon>
        <taxon>Oxalidales</taxon>
        <taxon>Cephalotaceae</taxon>
        <taxon>Cephalotus</taxon>
    </lineage>
</organism>
<accession>A0A1Q3C4F8</accession>
<keyword evidence="1" id="KW-0812">Transmembrane</keyword>
<keyword evidence="4" id="KW-1185">Reference proteome</keyword>
<dbReference type="PANTHER" id="PTHR33736">
    <property type="entry name" value="F-BOX PROTEIN-RELATED"/>
    <property type="match status" value="1"/>
</dbReference>
<comment type="caution">
    <text evidence="3">The sequence shown here is derived from an EMBL/GenBank/DDBJ whole genome shotgun (WGS) entry which is preliminary data.</text>
</comment>
<dbReference type="Gene3D" id="1.20.1280.50">
    <property type="match status" value="1"/>
</dbReference>
<dbReference type="InterPro" id="IPR045283">
    <property type="entry name" value="AT3G44326-like"/>
</dbReference>
<dbReference type="AlphaFoldDB" id="A0A1Q3C4F8"/>
<dbReference type="PANTHER" id="PTHR33736:SF15">
    <property type="entry name" value="F-BOX DOMAIN-CONTAINING PROTEIN"/>
    <property type="match status" value="1"/>
</dbReference>
<name>A0A1Q3C4F8_CEPFO</name>
<dbReference type="InterPro" id="IPR036047">
    <property type="entry name" value="F-box-like_dom_sf"/>
</dbReference>
<dbReference type="Proteomes" id="UP000187406">
    <property type="component" value="Unassembled WGS sequence"/>
</dbReference>
<evidence type="ECO:0000256" key="1">
    <source>
        <dbReference type="SAM" id="Phobius"/>
    </source>
</evidence>
<dbReference type="SUPFAM" id="SSF81383">
    <property type="entry name" value="F-box domain"/>
    <property type="match status" value="1"/>
</dbReference>
<dbReference type="EMBL" id="BDDD01001310">
    <property type="protein sequence ID" value="GAV75119.1"/>
    <property type="molecule type" value="Genomic_DNA"/>
</dbReference>
<proteinExistence type="predicted"/>
<dbReference type="Pfam" id="PF12937">
    <property type="entry name" value="F-box-like"/>
    <property type="match status" value="1"/>
</dbReference>